<gene>
    <name evidence="1" type="ORF">A3A63_00970</name>
</gene>
<organism evidence="1 2">
    <name type="scientific">Candidatus Gottesmanbacteria bacterium RIFCSPLOWO2_01_FULL_46_9</name>
    <dbReference type="NCBI Taxonomy" id="1798394"/>
    <lineage>
        <taxon>Bacteria</taxon>
        <taxon>Candidatus Gottesmaniibacteriota</taxon>
    </lineage>
</organism>
<name>A0A1F6B0D6_9BACT</name>
<proteinExistence type="predicted"/>
<dbReference type="Proteomes" id="UP000176450">
    <property type="component" value="Unassembled WGS sequence"/>
</dbReference>
<protein>
    <submittedName>
        <fullName evidence="1">Uncharacterized protein</fullName>
    </submittedName>
</protein>
<dbReference type="EMBL" id="MFJX01000041">
    <property type="protein sequence ID" value="OGG30404.1"/>
    <property type="molecule type" value="Genomic_DNA"/>
</dbReference>
<evidence type="ECO:0000313" key="1">
    <source>
        <dbReference type="EMBL" id="OGG30404.1"/>
    </source>
</evidence>
<reference evidence="1 2" key="1">
    <citation type="journal article" date="2016" name="Nat. Commun.">
        <title>Thousands of microbial genomes shed light on interconnected biogeochemical processes in an aquifer system.</title>
        <authorList>
            <person name="Anantharaman K."/>
            <person name="Brown C.T."/>
            <person name="Hug L.A."/>
            <person name="Sharon I."/>
            <person name="Castelle C.J."/>
            <person name="Probst A.J."/>
            <person name="Thomas B.C."/>
            <person name="Singh A."/>
            <person name="Wilkins M.J."/>
            <person name="Karaoz U."/>
            <person name="Brodie E.L."/>
            <person name="Williams K.H."/>
            <person name="Hubbard S.S."/>
            <person name="Banfield J.F."/>
        </authorList>
    </citation>
    <scope>NUCLEOTIDE SEQUENCE [LARGE SCALE GENOMIC DNA]</scope>
</reference>
<comment type="caution">
    <text evidence="1">The sequence shown here is derived from an EMBL/GenBank/DDBJ whole genome shotgun (WGS) entry which is preliminary data.</text>
</comment>
<accession>A0A1F6B0D6</accession>
<dbReference type="AlphaFoldDB" id="A0A1F6B0D6"/>
<evidence type="ECO:0000313" key="2">
    <source>
        <dbReference type="Proteomes" id="UP000176450"/>
    </source>
</evidence>
<sequence length="97" mass="11468">MTQYQKFFQTMLKEHEELFDTFKGIHDAYILNPQANQARFNHIGSEVLDVIREYERKLCGNMNSGVYGAFSQNLSQKFWDEIRKVYRKIDFVGAHVS</sequence>